<sequence length="673" mass="72746">MTLTLLAASVAAVASTGPVALQKILPAATQAAQIAPSTPGPAVTAPQAQTSAPSFAANQAIAQWNSLRQSSSQPFSSYYSFLTTYRGFPGETALRRDAERALDPAVTPASNIVAFFRIHPPLTPSGHAKYALALKGLNSGEADAAARTAWASGVLPAADESRLLGAFGPILTSADHDRRMETLLDNGDTASALRTLPYASAARRAIYDARIALQTRAPDAAAKVAALGAAASGEGGLLMDRANWFRATGQSLAARNLLAMRHTFTSRPANPEKWFETMLTMAKGAAADSQWQSAYQIASQVDDAYAPNTDISEKSYGERDEYTSLTWLAGSTALHRLGRPIDAIGMFERYGRAARSPQTRAKGFYWAARAASQAGQAERGAQLLNLAAAYPDQFYGQLAMEKLGRPIPAPSPTDRVTPTPEARAAFARRPIVEATRLLGMLGRREDQALFIRALSEQLTTDEEHALADEFARQIARPDLGVWVARNARSKGSTVYTLANFPTVPVPPAYDRHWTLANAITRQESSFDRTAQSHVGARGMMQLMPGTAREVAGQLGMPYDLSRLTGDPQYNVMLGSKYFADLMARYGNFAPMAVAAYNAGPGNVNKWIRANGDPRLPGADVVRWIEDIPFQETRNYVQRVLENAVVYDTIHPQRVQLQAQNHPSNYLGGARQVR</sequence>
<feature type="domain" description="Transglycosylase SLT" evidence="5">
    <location>
        <begin position="512"/>
        <end position="612"/>
    </location>
</feature>
<dbReference type="KEGG" id="sflv:IC614_03470"/>
<dbReference type="PANTHER" id="PTHR37423">
    <property type="entry name" value="SOLUBLE LYTIC MUREIN TRANSGLYCOSYLASE-RELATED"/>
    <property type="match status" value="1"/>
</dbReference>
<evidence type="ECO:0000256" key="4">
    <source>
        <dbReference type="SAM" id="SignalP"/>
    </source>
</evidence>
<evidence type="ECO:0000256" key="2">
    <source>
        <dbReference type="ARBA" id="ARBA00009387"/>
    </source>
</evidence>
<dbReference type="InterPro" id="IPR008258">
    <property type="entry name" value="Transglycosylase_SLT_dom_1"/>
</dbReference>
<dbReference type="InterPro" id="IPR023346">
    <property type="entry name" value="Lysozyme-like_dom_sf"/>
</dbReference>
<dbReference type="InterPro" id="IPR008939">
    <property type="entry name" value="Lytic_TGlycosylase_superhlx_U"/>
</dbReference>
<dbReference type="PANTHER" id="PTHR37423:SF2">
    <property type="entry name" value="MEMBRANE-BOUND LYTIC MUREIN TRANSGLYCOSYLASE C"/>
    <property type="match status" value="1"/>
</dbReference>
<keyword evidence="7" id="KW-1185">Reference proteome</keyword>
<evidence type="ECO:0000313" key="7">
    <source>
        <dbReference type="Proteomes" id="UP000594873"/>
    </source>
</evidence>
<evidence type="ECO:0000256" key="1">
    <source>
        <dbReference type="ARBA" id="ARBA00007734"/>
    </source>
</evidence>
<name>A0A7T2GKS4_9SPHN</name>
<accession>A0A7T2GKS4</accession>
<dbReference type="SUPFAM" id="SSF53955">
    <property type="entry name" value="Lysozyme-like"/>
    <property type="match status" value="1"/>
</dbReference>
<reference evidence="6 7" key="1">
    <citation type="submission" date="2020-11" db="EMBL/GenBank/DDBJ databases">
        <title>Genome seq and assembly of Sphingosinicella sp.</title>
        <authorList>
            <person name="Chhetri G."/>
        </authorList>
    </citation>
    <scope>NUCLEOTIDE SEQUENCE [LARGE SCALE GENOMIC DNA]</scope>
    <source>
        <strain evidence="6 7">UDD2</strain>
    </source>
</reference>
<protein>
    <submittedName>
        <fullName evidence="6">Lytic transglycosylase domain-containing protein</fullName>
    </submittedName>
</protein>
<dbReference type="EMBL" id="CP065592">
    <property type="protein sequence ID" value="QPQ55669.1"/>
    <property type="molecule type" value="Genomic_DNA"/>
</dbReference>
<evidence type="ECO:0000256" key="3">
    <source>
        <dbReference type="ARBA" id="ARBA00022729"/>
    </source>
</evidence>
<comment type="similarity">
    <text evidence="2">Belongs to the virb1 family.</text>
</comment>
<gene>
    <name evidence="6" type="ORF">IC614_03470</name>
</gene>
<dbReference type="GO" id="GO:0004553">
    <property type="term" value="F:hydrolase activity, hydrolyzing O-glycosyl compounds"/>
    <property type="evidence" value="ECO:0007669"/>
    <property type="project" value="InterPro"/>
</dbReference>
<evidence type="ECO:0000259" key="5">
    <source>
        <dbReference type="Pfam" id="PF01464"/>
    </source>
</evidence>
<dbReference type="Gene3D" id="1.25.20.10">
    <property type="entry name" value="Bacterial muramidases"/>
    <property type="match status" value="1"/>
</dbReference>
<dbReference type="CDD" id="cd13401">
    <property type="entry name" value="Slt70-like"/>
    <property type="match status" value="1"/>
</dbReference>
<dbReference type="Pfam" id="PF01464">
    <property type="entry name" value="SLT"/>
    <property type="match status" value="1"/>
</dbReference>
<feature type="chain" id="PRO_5032530432" evidence="4">
    <location>
        <begin position="21"/>
        <end position="673"/>
    </location>
</feature>
<comment type="similarity">
    <text evidence="1">Belongs to the transglycosylase Slt family.</text>
</comment>
<evidence type="ECO:0000313" key="6">
    <source>
        <dbReference type="EMBL" id="QPQ55669.1"/>
    </source>
</evidence>
<dbReference type="SUPFAM" id="SSF48435">
    <property type="entry name" value="Bacterial muramidases"/>
    <property type="match status" value="1"/>
</dbReference>
<dbReference type="GO" id="GO:0042597">
    <property type="term" value="C:periplasmic space"/>
    <property type="evidence" value="ECO:0007669"/>
    <property type="project" value="InterPro"/>
</dbReference>
<organism evidence="6 7">
    <name type="scientific">Allosphingosinicella flava</name>
    <dbReference type="NCBI Taxonomy" id="2771430"/>
    <lineage>
        <taxon>Bacteria</taxon>
        <taxon>Pseudomonadati</taxon>
        <taxon>Pseudomonadota</taxon>
        <taxon>Alphaproteobacteria</taxon>
        <taxon>Sphingomonadales</taxon>
        <taxon>Sphingomonadaceae</taxon>
        <taxon>Allosphingosinicella</taxon>
    </lineage>
</organism>
<proteinExistence type="inferred from homology"/>
<keyword evidence="3 4" id="KW-0732">Signal</keyword>
<dbReference type="Proteomes" id="UP000594873">
    <property type="component" value="Chromosome"/>
</dbReference>
<dbReference type="AlphaFoldDB" id="A0A7T2GKS4"/>
<feature type="signal peptide" evidence="4">
    <location>
        <begin position="1"/>
        <end position="20"/>
    </location>
</feature>
<dbReference type="Gene3D" id="1.10.530.10">
    <property type="match status" value="1"/>
</dbReference>